<keyword evidence="2" id="KW-0255">Endonuclease</keyword>
<keyword evidence="2" id="KW-0378">Hydrolase</keyword>
<dbReference type="SUPFAM" id="SSF56219">
    <property type="entry name" value="DNase I-like"/>
    <property type="match status" value="1"/>
</dbReference>
<proteinExistence type="predicted"/>
<dbReference type="InterPro" id="IPR036691">
    <property type="entry name" value="Endo/exonu/phosph_ase_sf"/>
</dbReference>
<gene>
    <name evidence="2" type="ORF">AB4874_13755</name>
</gene>
<comment type="caution">
    <text evidence="2">The sequence shown here is derived from an EMBL/GenBank/DDBJ whole genome shotgun (WGS) entry which is preliminary data.</text>
</comment>
<accession>A0ABV3TM94</accession>
<keyword evidence="2" id="KW-0540">Nuclease</keyword>
<dbReference type="RefSeq" id="WP_368392410.1">
    <property type="nucleotide sequence ID" value="NZ_JBFRYC010000008.1"/>
</dbReference>
<dbReference type="GO" id="GO:0004519">
    <property type="term" value="F:endonuclease activity"/>
    <property type="evidence" value="ECO:0007669"/>
    <property type="project" value="UniProtKB-KW"/>
</dbReference>
<dbReference type="Pfam" id="PF03372">
    <property type="entry name" value="Exo_endo_phos"/>
    <property type="match status" value="1"/>
</dbReference>
<protein>
    <submittedName>
        <fullName evidence="2">Endonuclease/exonuclease/phosphatase family protein</fullName>
    </submittedName>
</protein>
<evidence type="ECO:0000313" key="3">
    <source>
        <dbReference type="Proteomes" id="UP001557465"/>
    </source>
</evidence>
<dbReference type="InterPro" id="IPR005135">
    <property type="entry name" value="Endo/exonuclease/phosphatase"/>
</dbReference>
<evidence type="ECO:0000259" key="1">
    <source>
        <dbReference type="Pfam" id="PF03372"/>
    </source>
</evidence>
<dbReference type="EMBL" id="JBFRYC010000008">
    <property type="protein sequence ID" value="MEX1662706.1"/>
    <property type="molecule type" value="Genomic_DNA"/>
</dbReference>
<organism evidence="2 3">
    <name type="scientific">Thioclava arctica</name>
    <dbReference type="NCBI Taxonomy" id="3238301"/>
    <lineage>
        <taxon>Bacteria</taxon>
        <taxon>Pseudomonadati</taxon>
        <taxon>Pseudomonadota</taxon>
        <taxon>Alphaproteobacteria</taxon>
        <taxon>Rhodobacterales</taxon>
        <taxon>Paracoccaceae</taxon>
        <taxon>Thioclava</taxon>
    </lineage>
</organism>
<reference evidence="2 3" key="1">
    <citation type="journal article" date="2011" name="Int. J. Syst. Evol. Microbiol.">
        <title>Zhongshania antarctica gen. nov., sp. nov. and Zhongshania guokunii sp. nov., gammaproteobacteria respectively isolated from coastal attached (fast) ice and surface seawater of the Antarctic.</title>
        <authorList>
            <person name="Li H.J."/>
            <person name="Zhang X.Y."/>
            <person name="Chen C.X."/>
            <person name="Zhang Y.J."/>
            <person name="Gao Z.M."/>
            <person name="Yu Y."/>
            <person name="Chen X.L."/>
            <person name="Chen B."/>
            <person name="Zhang Y.Z."/>
        </authorList>
    </citation>
    <scope>NUCLEOTIDE SEQUENCE [LARGE SCALE GENOMIC DNA]</scope>
    <source>
        <strain evidence="2 3">15-R06ZXC-3</strain>
    </source>
</reference>
<dbReference type="Proteomes" id="UP001557465">
    <property type="component" value="Unassembled WGS sequence"/>
</dbReference>
<evidence type="ECO:0000313" key="2">
    <source>
        <dbReference type="EMBL" id="MEX1662706.1"/>
    </source>
</evidence>
<keyword evidence="3" id="KW-1185">Reference proteome</keyword>
<sequence length="245" mass="26853">MAPLSAVECVTWNVHRGRGGDGRVDPGRVLDVLGREVCAHQPHILALQEADGETPPHAGIFDLARITAQTGLIYAHDTPALRWGDQSHGFLGAILFVHPSLRIVGADVIDLPGHCHRGAVVLELRNGAQPLRIITAHLSLSQILRIAQMRTLGQYLLRRPEMRTILLGDLNEWRPWGGLAFSRAIIGTRLGGPVRASFPVNRPLLPLDRILSDRPEQIRDLRVLDGPGIRAASDHRPLAGRVLLD</sequence>
<name>A0ABV3TM94_9RHOB</name>
<dbReference type="Gene3D" id="3.60.10.10">
    <property type="entry name" value="Endonuclease/exonuclease/phosphatase"/>
    <property type="match status" value="1"/>
</dbReference>
<feature type="domain" description="Endonuclease/exonuclease/phosphatase" evidence="1">
    <location>
        <begin position="10"/>
        <end position="235"/>
    </location>
</feature>